<evidence type="ECO:0000313" key="3">
    <source>
        <dbReference type="Proteomes" id="UP000299102"/>
    </source>
</evidence>
<evidence type="ECO:0000313" key="2">
    <source>
        <dbReference type="EMBL" id="GBP86373.1"/>
    </source>
</evidence>
<proteinExistence type="predicted"/>
<comment type="caution">
    <text evidence="2">The sequence shown here is derived from an EMBL/GenBank/DDBJ whole genome shotgun (WGS) entry which is preliminary data.</text>
</comment>
<reference evidence="2 3" key="1">
    <citation type="journal article" date="2019" name="Commun. Biol.">
        <title>The bagworm genome reveals a unique fibroin gene that provides high tensile strength.</title>
        <authorList>
            <person name="Kono N."/>
            <person name="Nakamura H."/>
            <person name="Ohtoshi R."/>
            <person name="Tomita M."/>
            <person name="Numata K."/>
            <person name="Arakawa K."/>
        </authorList>
    </citation>
    <scope>NUCLEOTIDE SEQUENCE [LARGE SCALE GENOMIC DNA]</scope>
</reference>
<feature type="region of interest" description="Disordered" evidence="1">
    <location>
        <begin position="87"/>
        <end position="107"/>
    </location>
</feature>
<dbReference type="EMBL" id="BGZK01001791">
    <property type="protein sequence ID" value="GBP86373.1"/>
    <property type="molecule type" value="Genomic_DNA"/>
</dbReference>
<protein>
    <submittedName>
        <fullName evidence="2">Uncharacterized protein</fullName>
    </submittedName>
</protein>
<sequence>MKAFRMKAMNWMSNCKASSESGLMIRQRLRFLMVPSKICDGASRAYNRSCRSRCTTSSMQSSARSAGRCESSPPVFVGRGETSLINGWSETENSSRRVGNSLRRLHR</sequence>
<gene>
    <name evidence="2" type="ORF">EVAR_59938_1</name>
</gene>
<feature type="compositionally biased region" description="Polar residues" evidence="1">
    <location>
        <begin position="87"/>
        <end position="98"/>
    </location>
</feature>
<dbReference type="AlphaFoldDB" id="A0A4C1ZGV3"/>
<dbReference type="Proteomes" id="UP000299102">
    <property type="component" value="Unassembled WGS sequence"/>
</dbReference>
<name>A0A4C1ZGV3_EUMVA</name>
<organism evidence="2 3">
    <name type="scientific">Eumeta variegata</name>
    <name type="common">Bagworm moth</name>
    <name type="synonym">Eumeta japonica</name>
    <dbReference type="NCBI Taxonomy" id="151549"/>
    <lineage>
        <taxon>Eukaryota</taxon>
        <taxon>Metazoa</taxon>
        <taxon>Ecdysozoa</taxon>
        <taxon>Arthropoda</taxon>
        <taxon>Hexapoda</taxon>
        <taxon>Insecta</taxon>
        <taxon>Pterygota</taxon>
        <taxon>Neoptera</taxon>
        <taxon>Endopterygota</taxon>
        <taxon>Lepidoptera</taxon>
        <taxon>Glossata</taxon>
        <taxon>Ditrysia</taxon>
        <taxon>Tineoidea</taxon>
        <taxon>Psychidae</taxon>
        <taxon>Oiketicinae</taxon>
        <taxon>Eumeta</taxon>
    </lineage>
</organism>
<keyword evidence="3" id="KW-1185">Reference proteome</keyword>
<accession>A0A4C1ZGV3</accession>
<evidence type="ECO:0000256" key="1">
    <source>
        <dbReference type="SAM" id="MobiDB-lite"/>
    </source>
</evidence>